<dbReference type="Proteomes" id="UP001153636">
    <property type="component" value="Chromosome 16"/>
</dbReference>
<keyword evidence="2" id="KW-1185">Reference proteome</keyword>
<protein>
    <submittedName>
        <fullName evidence="1">Uncharacterized protein</fullName>
    </submittedName>
</protein>
<dbReference type="OrthoDB" id="10065911at2759"/>
<dbReference type="PANTHER" id="PTHR10773">
    <property type="entry name" value="DNA-DIRECTED RNA POLYMERASES I, II, AND III SUBUNIT RPABC2"/>
    <property type="match status" value="1"/>
</dbReference>
<dbReference type="AlphaFoldDB" id="A0A9P0G8U3"/>
<evidence type="ECO:0000313" key="2">
    <source>
        <dbReference type="Proteomes" id="UP001153636"/>
    </source>
</evidence>
<accession>A0A9P0G8U3</accession>
<name>A0A9P0G8U3_9CUCU</name>
<proteinExistence type="predicted"/>
<reference evidence="1" key="1">
    <citation type="submission" date="2022-01" db="EMBL/GenBank/DDBJ databases">
        <authorList>
            <person name="King R."/>
        </authorList>
    </citation>
    <scope>NUCLEOTIDE SEQUENCE</scope>
</reference>
<evidence type="ECO:0000313" key="1">
    <source>
        <dbReference type="EMBL" id="CAH1104193.1"/>
    </source>
</evidence>
<gene>
    <name evidence="1" type="ORF">PSYICH_LOCUS5344</name>
</gene>
<organism evidence="1 2">
    <name type="scientific">Psylliodes chrysocephalus</name>
    <dbReference type="NCBI Taxonomy" id="3402493"/>
    <lineage>
        <taxon>Eukaryota</taxon>
        <taxon>Metazoa</taxon>
        <taxon>Ecdysozoa</taxon>
        <taxon>Arthropoda</taxon>
        <taxon>Hexapoda</taxon>
        <taxon>Insecta</taxon>
        <taxon>Pterygota</taxon>
        <taxon>Neoptera</taxon>
        <taxon>Endopterygota</taxon>
        <taxon>Coleoptera</taxon>
        <taxon>Polyphaga</taxon>
        <taxon>Cucujiformia</taxon>
        <taxon>Chrysomeloidea</taxon>
        <taxon>Chrysomelidae</taxon>
        <taxon>Galerucinae</taxon>
        <taxon>Alticini</taxon>
        <taxon>Psylliodes</taxon>
    </lineage>
</organism>
<dbReference type="EMBL" id="OV651828">
    <property type="protein sequence ID" value="CAH1104193.1"/>
    <property type="molecule type" value="Genomic_DNA"/>
</dbReference>
<sequence>MPPLNDTKVERIMMKMLNITHIRTHKKIHVQRDNTAIEVPICYKAMLSMHGISAKRRQNIQQQLTTFGHVKHDGRGKHSNRKNRLPDEISTVFDHIASFKGRKSHYSLHDSQCVYLPEDLNVKKMCLQQNPDKKVSYETYRTIFVTKFSISFGIHERIPAVPAMSTKPKK</sequence>
<dbReference type="PANTHER" id="PTHR10773:SF19">
    <property type="match status" value="1"/>
</dbReference>